<organism evidence="1 2">
    <name type="scientific">Piromyces finnis</name>
    <dbReference type="NCBI Taxonomy" id="1754191"/>
    <lineage>
        <taxon>Eukaryota</taxon>
        <taxon>Fungi</taxon>
        <taxon>Fungi incertae sedis</taxon>
        <taxon>Chytridiomycota</taxon>
        <taxon>Chytridiomycota incertae sedis</taxon>
        <taxon>Neocallimastigomycetes</taxon>
        <taxon>Neocallimastigales</taxon>
        <taxon>Neocallimastigaceae</taxon>
        <taxon>Piromyces</taxon>
    </lineage>
</organism>
<protein>
    <submittedName>
        <fullName evidence="1">Uncharacterized protein</fullName>
    </submittedName>
</protein>
<gene>
    <name evidence="1" type="ORF">BCR36DRAFT_316967</name>
</gene>
<reference evidence="1 2" key="2">
    <citation type="submission" date="2016-08" db="EMBL/GenBank/DDBJ databases">
        <title>Pervasive Adenine N6-methylation of Active Genes in Fungi.</title>
        <authorList>
            <consortium name="DOE Joint Genome Institute"/>
            <person name="Mondo S.J."/>
            <person name="Dannebaum R.O."/>
            <person name="Kuo R.C."/>
            <person name="Labutti K."/>
            <person name="Haridas S."/>
            <person name="Kuo A."/>
            <person name="Salamov A."/>
            <person name="Ahrendt S.R."/>
            <person name="Lipzen A."/>
            <person name="Sullivan W."/>
            <person name="Andreopoulos W.B."/>
            <person name="Clum A."/>
            <person name="Lindquist E."/>
            <person name="Daum C."/>
            <person name="Ramamoorthy G.K."/>
            <person name="Gryganskyi A."/>
            <person name="Culley D."/>
            <person name="Magnuson J.K."/>
            <person name="James T.Y."/>
            <person name="O'Malley M.A."/>
            <person name="Stajich J.E."/>
            <person name="Spatafora J.W."/>
            <person name="Visel A."/>
            <person name="Grigoriev I.V."/>
        </authorList>
    </citation>
    <scope>NUCLEOTIDE SEQUENCE [LARGE SCALE GENOMIC DNA]</scope>
    <source>
        <strain evidence="2">finn</strain>
    </source>
</reference>
<evidence type="ECO:0000313" key="2">
    <source>
        <dbReference type="Proteomes" id="UP000193719"/>
    </source>
</evidence>
<name>A0A1Y1VLU2_9FUNG</name>
<dbReference type="AlphaFoldDB" id="A0A1Y1VLU2"/>
<accession>A0A1Y1VLU2</accession>
<dbReference type="OrthoDB" id="2132885at2759"/>
<evidence type="ECO:0000313" key="1">
    <source>
        <dbReference type="EMBL" id="ORX59115.1"/>
    </source>
</evidence>
<reference evidence="1 2" key="1">
    <citation type="submission" date="2016-08" db="EMBL/GenBank/DDBJ databases">
        <title>Genomes of anaerobic fungi encode conserved fungal cellulosomes for biomass hydrolysis.</title>
        <authorList>
            <consortium name="DOE Joint Genome Institute"/>
            <person name="Haitjema C.H."/>
            <person name="Gilmore S.P."/>
            <person name="Henske J.K."/>
            <person name="Solomon K.V."/>
            <person name="De Groot R."/>
            <person name="Kuo A."/>
            <person name="Mondo S.J."/>
            <person name="Salamov A.A."/>
            <person name="Labutti K."/>
            <person name="Zhao Z."/>
            <person name="Chiniquy J."/>
            <person name="Barry K."/>
            <person name="Brewer H.M."/>
            <person name="Purvine S.O."/>
            <person name="Wright A.T."/>
            <person name="Boxma B."/>
            <person name="Van Alen T."/>
            <person name="Hackstein J.H."/>
            <person name="Baker S.E."/>
            <person name="Grigoriev I.V."/>
            <person name="O'Malley M.A."/>
        </authorList>
    </citation>
    <scope>NUCLEOTIDE SEQUENCE [LARGE SCALE GENOMIC DNA]</scope>
    <source>
        <strain evidence="2">finn</strain>
    </source>
</reference>
<comment type="caution">
    <text evidence="1">The sequence shown here is derived from an EMBL/GenBank/DDBJ whole genome shotgun (WGS) entry which is preliminary data.</text>
</comment>
<keyword evidence="2" id="KW-1185">Reference proteome</keyword>
<dbReference type="EMBL" id="MCFH01000003">
    <property type="protein sequence ID" value="ORX59115.1"/>
    <property type="molecule type" value="Genomic_DNA"/>
</dbReference>
<proteinExistence type="predicted"/>
<dbReference type="Proteomes" id="UP000193719">
    <property type="component" value="Unassembled WGS sequence"/>
</dbReference>
<sequence length="423" mass="49467">MLFFQWNDRSENFSSSSSEILFENLLFKTNINILMRNIDINRNEKESYTFLKNLKSKEKERNQKEKTFLLKDFKGKTKRSKNKMKVNKDQVNNNPSYEIYIPNAYGSNDGGREEEKEKNIIKILFDKLLSTIGPIKKSKKLKKYKKKIKKETVDINATMKRLEDIKKIPFFYFGDVVSHPIYQLYKYIEISNQVRNLDFMEKWLVDSNFRQKCYEDICQMNDDYLLKGTKTYDNPRPSYQDKWYNQLKTAVKDYAPKVEFECQCGVIQFPDAVWDVLGCMVFKQYMGNSVNSSFVCHIDHIFPLSRIKGGASEFQNLCVLNKTVNSVSCKGKHHLFEIYEDSKVNIIINGCIRRSNLVAFYNSNIRKNANKQSEKFKKALEDATYKLIVDNGVPPARIRSIEAIPDPKTNVHVINVKFNSSGK</sequence>